<dbReference type="InterPro" id="IPR010071">
    <property type="entry name" value="AA_adenyl_dom"/>
</dbReference>
<protein>
    <recommendedName>
        <fullName evidence="5">Carrier domain-containing protein</fullName>
    </recommendedName>
</protein>
<organism evidence="6 7">
    <name type="scientific">Streptomyces griseoruber</name>
    <dbReference type="NCBI Taxonomy" id="1943"/>
    <lineage>
        <taxon>Bacteria</taxon>
        <taxon>Bacillati</taxon>
        <taxon>Actinomycetota</taxon>
        <taxon>Actinomycetes</taxon>
        <taxon>Kitasatosporales</taxon>
        <taxon>Streptomycetaceae</taxon>
        <taxon>Streptomyces</taxon>
    </lineage>
</organism>
<dbReference type="InterPro" id="IPR006162">
    <property type="entry name" value="Ppantetheine_attach_site"/>
</dbReference>
<dbReference type="FunFam" id="3.30.300.30:FF:000010">
    <property type="entry name" value="Enterobactin synthetase component F"/>
    <property type="match status" value="1"/>
</dbReference>
<dbReference type="NCBIfam" id="TIGR01733">
    <property type="entry name" value="AA-adenyl-dom"/>
    <property type="match status" value="2"/>
</dbReference>
<dbReference type="GO" id="GO:0005737">
    <property type="term" value="C:cytoplasm"/>
    <property type="evidence" value="ECO:0007669"/>
    <property type="project" value="TreeGrafter"/>
</dbReference>
<dbReference type="InterPro" id="IPR009081">
    <property type="entry name" value="PP-bd_ACP"/>
</dbReference>
<dbReference type="Pfam" id="PF00501">
    <property type="entry name" value="AMP-binding"/>
    <property type="match status" value="2"/>
</dbReference>
<dbReference type="SMART" id="SM00823">
    <property type="entry name" value="PKS_PP"/>
    <property type="match status" value="2"/>
</dbReference>
<dbReference type="InterPro" id="IPR045851">
    <property type="entry name" value="AMP-bd_C_sf"/>
</dbReference>
<dbReference type="CDD" id="cd12117">
    <property type="entry name" value="A_NRPS_Srf_like"/>
    <property type="match status" value="1"/>
</dbReference>
<dbReference type="FunFam" id="1.10.1200.10:FF:000005">
    <property type="entry name" value="Nonribosomal peptide synthetase 1"/>
    <property type="match status" value="1"/>
</dbReference>
<dbReference type="Pfam" id="PF13193">
    <property type="entry name" value="AMP-binding_C"/>
    <property type="match status" value="2"/>
</dbReference>
<dbReference type="SUPFAM" id="SSF52777">
    <property type="entry name" value="CoA-dependent acyltransferases"/>
    <property type="match status" value="4"/>
</dbReference>
<dbReference type="InterPro" id="IPR036736">
    <property type="entry name" value="ACP-like_sf"/>
</dbReference>
<dbReference type="PROSITE" id="PS00012">
    <property type="entry name" value="PHOSPHOPANTETHEINE"/>
    <property type="match status" value="1"/>
</dbReference>
<reference evidence="6 7" key="1">
    <citation type="submission" date="2015-10" db="EMBL/GenBank/DDBJ databases">
        <title>Draft genome sequence of Streptomyces griseoruber DSM 40281, type strain for the species Streptomyces griseoruber.</title>
        <authorList>
            <person name="Ruckert C."/>
            <person name="Winkler A."/>
            <person name="Kalinowski J."/>
            <person name="Kampfer P."/>
            <person name="Glaeser S."/>
        </authorList>
    </citation>
    <scope>NUCLEOTIDE SEQUENCE [LARGE SCALE GENOMIC DNA]</scope>
    <source>
        <strain evidence="6 7">DSM 40281</strain>
    </source>
</reference>
<dbReference type="CDD" id="cd05930">
    <property type="entry name" value="A_NRPS"/>
    <property type="match status" value="1"/>
</dbReference>
<dbReference type="FunFam" id="3.40.50.980:FF:000001">
    <property type="entry name" value="Non-ribosomal peptide synthetase"/>
    <property type="match status" value="2"/>
</dbReference>
<dbReference type="Gene3D" id="3.30.559.30">
    <property type="entry name" value="Nonribosomal peptide synthetase, condensation domain"/>
    <property type="match status" value="2"/>
</dbReference>
<dbReference type="GO" id="GO:0017000">
    <property type="term" value="P:antibiotic biosynthetic process"/>
    <property type="evidence" value="ECO:0007669"/>
    <property type="project" value="UniProtKB-ARBA"/>
</dbReference>
<dbReference type="InterPro" id="IPR020845">
    <property type="entry name" value="AMP-binding_CS"/>
</dbReference>
<gene>
    <name evidence="6" type="ORF">AQJ64_38535</name>
</gene>
<dbReference type="InterPro" id="IPR025110">
    <property type="entry name" value="AMP-bd_C"/>
</dbReference>
<dbReference type="Proteomes" id="UP000052982">
    <property type="component" value="Unassembled WGS sequence"/>
</dbReference>
<dbReference type="SUPFAM" id="SSF56801">
    <property type="entry name" value="Acetyl-CoA synthetase-like"/>
    <property type="match status" value="2"/>
</dbReference>
<evidence type="ECO:0000259" key="5">
    <source>
        <dbReference type="PROSITE" id="PS50075"/>
    </source>
</evidence>
<accession>A0A117R870</accession>
<dbReference type="PROSITE" id="PS00455">
    <property type="entry name" value="AMP_BINDING"/>
    <property type="match status" value="2"/>
</dbReference>
<dbReference type="Gene3D" id="2.30.38.10">
    <property type="entry name" value="Luciferase, Domain 3"/>
    <property type="match status" value="2"/>
</dbReference>
<evidence type="ECO:0000256" key="2">
    <source>
        <dbReference type="ARBA" id="ARBA00006432"/>
    </source>
</evidence>
<keyword evidence="3" id="KW-0596">Phosphopantetheine</keyword>
<comment type="caution">
    <text evidence="6">The sequence shown here is derived from an EMBL/GenBank/DDBJ whole genome shotgun (WGS) entry which is preliminary data.</text>
</comment>
<dbReference type="PANTHER" id="PTHR45527">
    <property type="entry name" value="NONRIBOSOMAL PEPTIDE SYNTHETASE"/>
    <property type="match status" value="1"/>
</dbReference>
<dbReference type="STRING" id="1943.AQJ64_38535"/>
<dbReference type="InterPro" id="IPR001242">
    <property type="entry name" value="Condensation_dom"/>
</dbReference>
<dbReference type="Gene3D" id="3.40.50.980">
    <property type="match status" value="4"/>
</dbReference>
<feature type="domain" description="Carrier" evidence="5">
    <location>
        <begin position="942"/>
        <end position="1016"/>
    </location>
</feature>
<name>A0A117R870_9ACTN</name>
<dbReference type="GO" id="GO:0008610">
    <property type="term" value="P:lipid biosynthetic process"/>
    <property type="evidence" value="ECO:0007669"/>
    <property type="project" value="UniProtKB-ARBA"/>
</dbReference>
<evidence type="ECO:0000313" key="6">
    <source>
        <dbReference type="EMBL" id="KUN76451.1"/>
    </source>
</evidence>
<dbReference type="Gene3D" id="1.10.1200.10">
    <property type="entry name" value="ACP-like"/>
    <property type="match status" value="2"/>
</dbReference>
<dbReference type="Pfam" id="PF00668">
    <property type="entry name" value="Condensation"/>
    <property type="match status" value="2"/>
</dbReference>
<dbReference type="PROSITE" id="PS50075">
    <property type="entry name" value="CARRIER"/>
    <property type="match status" value="2"/>
</dbReference>
<evidence type="ECO:0000256" key="1">
    <source>
        <dbReference type="ARBA" id="ARBA00001957"/>
    </source>
</evidence>
<sequence>MEIHGPVDGDLFEAALAQVVEEAGALRIRPVEERDGPRQVLGGPPGPPLIRLDLSGEDDPEGAARAYIAADLARPVDLGEGELYAYALIKLAEDRHFWHQRYHHVLVDAFGAAAVTGRVARVYTALAAGEPADEDAFAPYGALLEGESAYRASEQYGKDRAHWTERFADRPDEIATFAGSGRAAPPSDSFLRHVTRLSPEVLDRLRATARAARTSWSAVVVAAVAAQLHRVTGLRDITVGIPVSARHGARARNIPGMVSNELPLRVILSPEMTVGDVLRNVAGELRNLLRHQRYPYGDLRRDLRLLDEGRHLFGPMVNIMPFDFDVTFAGHPITVHNMSNGPVGDLSIAVYERSDGNGLEFSFDANPALYEADELARIQERFLAFLTAMASADPGLPLGRLDTLTGPEIEAARSGAGEPPRPVAPATVADLFASQAARTPDARALVSPGRTLTFHELNASANQLAHLLAGLGTGPEQCVALALPRGADTVVALLGVLKAGAAYVPLDPEHPAERTRQILAETAPALILTTAALAEALPRDDGAPVLLLEDAGLGLPGLPVSDPTDEDRTRPLLPRHLAYVIHTSGSTGRPKGVAVEHRSLSNLHEHHRRVLIEPAVAEAGVERFRVALTNAFVFDASWTALLWLVAGHELHVVDDATRRDAAALAAYADRHAVDLLDTTPTHARQLLDAGLLEGGHRPRVLVLGGEAVPDDLWARLRATPGLTARNVYGPTECTVDSMYCDLRAAATPAIGRPVDNLAARVLDGALRPVADGAVGELFLSGAGLARGYLGRGALTAERFVADPFGAPGERMYRTGDLVRRGADGLLVYVGRADTQVKLRGFRIEPGEIESVLAGHPAVAQCAVVVREDRSGVRRLVAYVVTVPGAALPDAGVLREYLAASLPEYMVPAGFAALDALPLTHNGKLDRDALPAPEITGAAGSRAPRTSVERTLCALFAELLDVDRVGIDDSFFALGGDSPLAVRLAARAREASVVIAPRDVFRHKTVAGLAEVARRHPEPGEERPVRPLPGPDDAERAALAASHPGHTAVLPLTPLQEGMLFHAHYEGTAGIDPYIAQTAYELTGPLHTERLRTACDALLARHESLRAAFTHSSAGRAVQVITGAHTVPWTELDLTGLPADGQEARIARELAADRTRPFDMARAPLVRFLLVRLADERHLLVLTGHHIVLDGASLGLVLDDLLDAYSGGDGRAPASPSLRDYAEWLAAQDGQAAEKAWAAALEGVEEPTLAVPDADQDRAPVLAEQVRVTLDPARTAALTATARARSLTPNTVVQAAWAVTLAQLTGRDDVVFGTTVSLRPAELPGVERLAGLLINTVPVRVRLDAGEPLERLLARVQDEQAALSPHHHLGLTGIGRTIGADRLFDTSTVFENHSGDTGAVRESAGLTVRAADGYGATHYPLTLIAEPGERLSLRLAYRPDLVERTTAQAVVARTARFLEAFTSAPHAPLAAVDLLSAEERGRVLHAWNAAVAPPSDTAIHRRFAEQAARTPDAVALTGDAGTLTYAELDARSDALAHRLLALGVRPEERVAVLLERSPELIVSLLAVLKAGGAYMPLDARSPADRLRATANGTGARVLLTDLAARDTARELAVGRLLVVDEPTPEVTDSAGPLPEVRADQLAYVLFTSGSTGEPKGVGVTHRAVLDLAGDGAFGGEAHRSVLQHSTQAFDAATYEMWVPLLSGGRIVLAPPGQLDGPSLERLVAGHGVTALWLTAGLFRLLAEESPGGFAGLREVWAGGDVVPGQAVRAVMAANPGLVVVDGYGPTETTVFAARHRMRAGDAIPATVPIGRPMDGMRAYVLDGALRPVPPGVAGELHLAGAGLARGYLDRPEATAERFVADPFGAPGGRMYRTGDLVRWNDRGELVFLGRADDQIKIRGFRVEPGEIEAALVRHPLVAQCCVVAREDSPGVKRLTAYVVPPPGGEAPTETELRAHLAPLLADYQVPAAFLPLPCLPLTRNGKIDRRALPAPSVTADAAGRAPATPREELLCALFGEILGLASVGPDDAFFTLGGDSILSVRLVARARGAGLVLTARDVFTHRTPAALAVIAQDLAAEPPAWAEEAEPPPIALPDDELAELMAAWESAQ</sequence>
<dbReference type="GO" id="GO:0044550">
    <property type="term" value="P:secondary metabolite biosynthetic process"/>
    <property type="evidence" value="ECO:0007669"/>
    <property type="project" value="UniProtKB-ARBA"/>
</dbReference>
<feature type="domain" description="Carrier" evidence="5">
    <location>
        <begin position="2000"/>
        <end position="2074"/>
    </location>
</feature>
<proteinExistence type="inferred from homology"/>
<dbReference type="GO" id="GO:0003824">
    <property type="term" value="F:catalytic activity"/>
    <property type="evidence" value="ECO:0007669"/>
    <property type="project" value="InterPro"/>
</dbReference>
<dbReference type="SUPFAM" id="SSF47336">
    <property type="entry name" value="ACP-like"/>
    <property type="match status" value="2"/>
</dbReference>
<dbReference type="PANTHER" id="PTHR45527:SF1">
    <property type="entry name" value="FATTY ACID SYNTHASE"/>
    <property type="match status" value="1"/>
</dbReference>
<dbReference type="Pfam" id="PF00550">
    <property type="entry name" value="PP-binding"/>
    <property type="match status" value="2"/>
</dbReference>
<dbReference type="InterPro" id="IPR000873">
    <property type="entry name" value="AMP-dep_synth/lig_dom"/>
</dbReference>
<evidence type="ECO:0000313" key="7">
    <source>
        <dbReference type="Proteomes" id="UP000052982"/>
    </source>
</evidence>
<dbReference type="GO" id="GO:0031177">
    <property type="term" value="F:phosphopantetheine binding"/>
    <property type="evidence" value="ECO:0007669"/>
    <property type="project" value="InterPro"/>
</dbReference>
<comment type="similarity">
    <text evidence="2">Belongs to the ATP-dependent AMP-binding enzyme family.</text>
</comment>
<keyword evidence="4" id="KW-0597">Phosphoprotein</keyword>
<dbReference type="Gene3D" id="3.30.300.30">
    <property type="match status" value="2"/>
</dbReference>
<dbReference type="FunFam" id="2.30.38.10:FF:000001">
    <property type="entry name" value="Non-ribosomal peptide synthetase PvdI"/>
    <property type="match status" value="2"/>
</dbReference>
<keyword evidence="7" id="KW-1185">Reference proteome</keyword>
<evidence type="ECO:0000256" key="4">
    <source>
        <dbReference type="ARBA" id="ARBA00022553"/>
    </source>
</evidence>
<dbReference type="FunFam" id="3.40.50.12780:FF:000012">
    <property type="entry name" value="Non-ribosomal peptide synthetase"/>
    <property type="match status" value="1"/>
</dbReference>
<dbReference type="GO" id="GO:0043041">
    <property type="term" value="P:amino acid activation for nonribosomal peptide biosynthetic process"/>
    <property type="evidence" value="ECO:0007669"/>
    <property type="project" value="TreeGrafter"/>
</dbReference>
<dbReference type="Gene3D" id="3.30.559.10">
    <property type="entry name" value="Chloramphenicol acetyltransferase-like domain"/>
    <property type="match status" value="2"/>
</dbReference>
<comment type="cofactor">
    <cofactor evidence="1">
        <name>pantetheine 4'-phosphate</name>
        <dbReference type="ChEBI" id="CHEBI:47942"/>
    </cofactor>
</comment>
<dbReference type="InterPro" id="IPR020806">
    <property type="entry name" value="PKS_PP-bd"/>
</dbReference>
<dbReference type="InterPro" id="IPR023213">
    <property type="entry name" value="CAT-like_dom_sf"/>
</dbReference>
<dbReference type="EMBL" id="LMWW01000066">
    <property type="protein sequence ID" value="KUN76451.1"/>
    <property type="molecule type" value="Genomic_DNA"/>
</dbReference>
<evidence type="ECO:0000256" key="3">
    <source>
        <dbReference type="ARBA" id="ARBA00022450"/>
    </source>
</evidence>